<keyword evidence="7" id="KW-1003">Cell membrane</keyword>
<evidence type="ECO:0000256" key="2">
    <source>
        <dbReference type="ARBA" id="ARBA00022448"/>
    </source>
</evidence>
<name>A0A5P8NZW9_9BACT</name>
<protein>
    <recommendedName>
        <fullName evidence="7">ATP synthase subunit delta</fullName>
    </recommendedName>
    <alternativeName>
        <fullName evidence="7">ATP synthase F(1) sector subunit delta</fullName>
    </alternativeName>
    <alternativeName>
        <fullName evidence="7">F-type ATPase subunit delta</fullName>
        <shortName evidence="7">F-ATPase subunit delta</shortName>
    </alternativeName>
</protein>
<organism evidence="8 9">
    <name type="scientific">Sulfurimonas lithotrophica</name>
    <dbReference type="NCBI Taxonomy" id="2590022"/>
    <lineage>
        <taxon>Bacteria</taxon>
        <taxon>Pseudomonadati</taxon>
        <taxon>Campylobacterota</taxon>
        <taxon>Epsilonproteobacteria</taxon>
        <taxon>Campylobacterales</taxon>
        <taxon>Sulfurimonadaceae</taxon>
        <taxon>Sulfurimonas</taxon>
    </lineage>
</organism>
<evidence type="ECO:0000256" key="7">
    <source>
        <dbReference type="HAMAP-Rule" id="MF_01416"/>
    </source>
</evidence>
<evidence type="ECO:0000313" key="9">
    <source>
        <dbReference type="Proteomes" id="UP000326944"/>
    </source>
</evidence>
<dbReference type="RefSeq" id="WP_152306936.1">
    <property type="nucleotide sequence ID" value="NZ_CP043617.1"/>
</dbReference>
<evidence type="ECO:0000256" key="4">
    <source>
        <dbReference type="ARBA" id="ARBA00023065"/>
    </source>
</evidence>
<dbReference type="AlphaFoldDB" id="A0A5P8NZW9"/>
<evidence type="ECO:0000256" key="5">
    <source>
        <dbReference type="ARBA" id="ARBA00023136"/>
    </source>
</evidence>
<reference evidence="8 9" key="1">
    <citation type="submission" date="2019-09" db="EMBL/GenBank/DDBJ databases">
        <title>Sulfurimonas gotlandica sp. nov., a chemoautotrophic and psychrotolerant epsilonproteobacterium isolated from a pelagic redoxcline, and an emended description of the genus Sulfurimonas.</title>
        <authorList>
            <person name="Wang S."/>
            <person name="Jiang L."/>
            <person name="Shao S."/>
        </authorList>
    </citation>
    <scope>NUCLEOTIDE SEQUENCE [LARGE SCALE GENOMIC DNA]</scope>
    <source>
        <strain evidence="8 9">GYSZ_1</strain>
    </source>
</reference>
<dbReference type="GO" id="GO:0045259">
    <property type="term" value="C:proton-transporting ATP synthase complex"/>
    <property type="evidence" value="ECO:0007669"/>
    <property type="project" value="UniProtKB-KW"/>
</dbReference>
<dbReference type="GO" id="GO:0046933">
    <property type="term" value="F:proton-transporting ATP synthase activity, rotational mechanism"/>
    <property type="evidence" value="ECO:0007669"/>
    <property type="project" value="UniProtKB-UniRule"/>
</dbReference>
<dbReference type="Gene3D" id="1.10.520.20">
    <property type="entry name" value="N-terminal domain of the delta subunit of the F1F0-ATP synthase"/>
    <property type="match status" value="1"/>
</dbReference>
<dbReference type="SUPFAM" id="SSF47928">
    <property type="entry name" value="N-terminal domain of the delta subunit of the F1F0-ATP synthase"/>
    <property type="match status" value="1"/>
</dbReference>
<evidence type="ECO:0000313" key="8">
    <source>
        <dbReference type="EMBL" id="QFR48993.1"/>
    </source>
</evidence>
<keyword evidence="4 7" id="KW-0406">Ion transport</keyword>
<dbReference type="Proteomes" id="UP000326944">
    <property type="component" value="Chromosome"/>
</dbReference>
<proteinExistence type="inferred from homology"/>
<evidence type="ECO:0000256" key="1">
    <source>
        <dbReference type="ARBA" id="ARBA00004370"/>
    </source>
</evidence>
<dbReference type="OrthoDB" id="5339308at2"/>
<keyword evidence="2 7" id="KW-0813">Transport</keyword>
<dbReference type="KEGG" id="sulg:FJR48_04345"/>
<comment type="function">
    <text evidence="7">F(1)F(0) ATP synthase produces ATP from ADP in the presence of a proton or sodium gradient. F-type ATPases consist of two structural domains, F(1) containing the extramembraneous catalytic core and F(0) containing the membrane proton channel, linked together by a central stalk and a peripheral stalk. During catalysis, ATP synthesis in the catalytic domain of F(1) is coupled via a rotary mechanism of the central stalk subunits to proton translocation.</text>
</comment>
<dbReference type="InterPro" id="IPR000711">
    <property type="entry name" value="ATPase_OSCP/dsu"/>
</dbReference>
<keyword evidence="3 7" id="KW-0375">Hydrogen ion transport</keyword>
<sequence>MSELIAKRYIKALKNDMDAKALENISEIFSGLALSFKDEKFLNVISNPAVSSQDKTNIILDAVKSAKSEKVNNFIKLLGENNRLNVIPSLSAALNKDIAQSTKTYTGVVYSDSDIDASVIKNLGDGLGKKYDSKITLDFVKSEFNGIKVDVEDLGIEINFSKSRINDQIIEHIAKAI</sequence>
<evidence type="ECO:0000256" key="6">
    <source>
        <dbReference type="ARBA" id="ARBA00023310"/>
    </source>
</evidence>
<comment type="function">
    <text evidence="7">This protein is part of the stalk that links CF(0) to CF(1). It either transmits conformational changes from CF(0) to CF(1) or is implicated in proton conduction.</text>
</comment>
<evidence type="ECO:0000256" key="3">
    <source>
        <dbReference type="ARBA" id="ARBA00022781"/>
    </source>
</evidence>
<comment type="similarity">
    <text evidence="7">Belongs to the ATPase delta chain family.</text>
</comment>
<keyword evidence="9" id="KW-1185">Reference proteome</keyword>
<accession>A0A5P8NZW9</accession>
<dbReference type="NCBIfam" id="NF006291">
    <property type="entry name" value="PRK08474.1"/>
    <property type="match status" value="1"/>
</dbReference>
<dbReference type="GO" id="GO:0005886">
    <property type="term" value="C:plasma membrane"/>
    <property type="evidence" value="ECO:0007669"/>
    <property type="project" value="UniProtKB-SubCell"/>
</dbReference>
<dbReference type="InterPro" id="IPR026015">
    <property type="entry name" value="ATP_synth_OSCP/delta_N_sf"/>
</dbReference>
<dbReference type="HAMAP" id="MF_01416">
    <property type="entry name" value="ATP_synth_delta_bact"/>
    <property type="match status" value="1"/>
</dbReference>
<keyword evidence="5 7" id="KW-0472">Membrane</keyword>
<keyword evidence="6 7" id="KW-0066">ATP synthesis</keyword>
<keyword evidence="7" id="KW-0139">CF(1)</keyword>
<comment type="subcellular location">
    <subcellularLocation>
        <location evidence="7">Cell membrane</location>
        <topology evidence="7">Peripheral membrane protein</topology>
    </subcellularLocation>
    <subcellularLocation>
        <location evidence="1">Membrane</location>
    </subcellularLocation>
</comment>
<gene>
    <name evidence="7" type="primary">atpH</name>
    <name evidence="8" type="ORF">FJR48_04345</name>
</gene>
<dbReference type="Pfam" id="PF00213">
    <property type="entry name" value="OSCP"/>
    <property type="match status" value="1"/>
</dbReference>
<dbReference type="EMBL" id="CP043617">
    <property type="protein sequence ID" value="QFR48993.1"/>
    <property type="molecule type" value="Genomic_DNA"/>
</dbReference>